<proteinExistence type="predicted"/>
<feature type="region of interest" description="Disordered" evidence="1">
    <location>
        <begin position="963"/>
        <end position="982"/>
    </location>
</feature>
<dbReference type="EMBL" id="VOSL01000124">
    <property type="protein sequence ID" value="TXD32564.1"/>
    <property type="molecule type" value="Genomic_DNA"/>
</dbReference>
<protein>
    <submittedName>
        <fullName evidence="2">Uncharacterized protein</fullName>
    </submittedName>
</protein>
<evidence type="ECO:0000313" key="2">
    <source>
        <dbReference type="EMBL" id="TXD32564.1"/>
    </source>
</evidence>
<evidence type="ECO:0000256" key="1">
    <source>
        <dbReference type="SAM" id="MobiDB-lite"/>
    </source>
</evidence>
<dbReference type="SUPFAM" id="SSF69318">
    <property type="entry name" value="Integrin alpha N-terminal domain"/>
    <property type="match status" value="1"/>
</dbReference>
<feature type="compositionally biased region" description="Polar residues" evidence="1">
    <location>
        <begin position="963"/>
        <end position="973"/>
    </location>
</feature>
<dbReference type="InterPro" id="IPR028994">
    <property type="entry name" value="Integrin_alpha_N"/>
</dbReference>
<dbReference type="AlphaFoldDB" id="A0A5C6X7Y2"/>
<evidence type="ECO:0000313" key="3">
    <source>
        <dbReference type="Proteomes" id="UP000321046"/>
    </source>
</evidence>
<comment type="caution">
    <text evidence="2">The sequence shown here is derived from an EMBL/GenBank/DDBJ whole genome shotgun (WGS) entry which is preliminary data.</text>
</comment>
<organism evidence="2 3">
    <name type="scientific">Lujinxingia vulgaris</name>
    <dbReference type="NCBI Taxonomy" id="2600176"/>
    <lineage>
        <taxon>Bacteria</taxon>
        <taxon>Deltaproteobacteria</taxon>
        <taxon>Bradymonadales</taxon>
        <taxon>Lujinxingiaceae</taxon>
        <taxon>Lujinxingia</taxon>
    </lineage>
</organism>
<dbReference type="Proteomes" id="UP000321046">
    <property type="component" value="Unassembled WGS sequence"/>
</dbReference>
<gene>
    <name evidence="2" type="ORF">FRC96_17140</name>
</gene>
<name>A0A5C6X7Y2_9DELT</name>
<reference evidence="2 3" key="1">
    <citation type="submission" date="2019-08" db="EMBL/GenBank/DDBJ databases">
        <title>Bradymonadales sp. TMQ2.</title>
        <authorList>
            <person name="Liang Q."/>
        </authorList>
    </citation>
    <scope>NUCLEOTIDE SEQUENCE [LARGE SCALE GENOMIC DNA]</scope>
    <source>
        <strain evidence="2 3">TMQ2</strain>
    </source>
</reference>
<sequence>MADSETCSEDEENPEAIEGQILALSPGTLRGDASEQVKLLLEVQDGGAVKQILERGGSFAIVLRDATGEEEIAADEVIAPEGDAEGIFELSFTPGEEERRSIRKEVRVRLTADDGSGIVYAWGDGRQMLGFPDDVSDLRFEGRSTRMLRGLDAVHGAWSRELDGDGRNDLVVLAGEGDARRLVVFRCSDSECGEMGEVALAVDGDIGGPYEEIFEVPDLAASPDGEGDQAGSPFVIAYPTRRDPNGSLREVEHLVIRVAPNDTGMGVVEERSTITLPSSDGRSWLKNTMQARLIVDADTGEERAAIAILAREESRDATLLKHVLLQPAVEPVEQTLFMGIEGLSLDDQRMAMRGQVSLCANDAVYQQGAALPEGRFVSVFELGGSMMAVIGSSTSGDQMLQVHTLAEGSGMILGVFKGSCQAADVDGDGHLDIAFSVETLQGDALYVSLADASGPLAAMQAPQLLMDGLADSNWSLYRGDDELRLRVNRKQGNPPTGELPGITHEIGLEIDVDDEGLLQVQPVNEAPVVEGISVDDEDRSSTLSVLKKNSSHALVRMEDAGREAFEDGIRSSDVGGRFLGSQQLISNGGMWVGAHFSGGVVAGDDASLLKANDPQSIIGWLSSTGPFVPLTTVSCCSATTPLIIQELAANPGDDEDSDDDGVEAQLVSLQVDENGDATGLRLEGLARIDGEPQLAAEREIALDFASAELSSQQVVTFKAGAELSKSVNAAAPDTGDCDDGDSDVRPDACPAPSTVTLLLVMDSGELASVVLDGDSERATVVKVEAAYEELDGELFYGSLGEAPILGERRPPLAVDVWEHATELSQGQGDDRQTLTRAEGRIFFGDFQGLGHPQILEAHRGEEDDAQECGRMHDFRVAGGAGEGDLASIEAALEREGQSVCIPNNEAISISDIDGDRCEDLVFPESRRVLLSRCDGTFEAELALLNNGAGHLDGGEGWTSLAHSHNAARSNRSRGIQAPDDDIDDDDEVVMVLPFVDGLQRQ</sequence>
<accession>A0A5C6X7Y2</accession>